<reference evidence="1" key="1">
    <citation type="submission" date="2020-10" db="EMBL/GenBank/DDBJ databases">
        <title>Unveiling of a novel bifunctional photoreceptor, Dualchrome1, isolated from a cosmopolitan green alga.</title>
        <authorList>
            <person name="Suzuki S."/>
            <person name="Kawachi M."/>
        </authorList>
    </citation>
    <scope>NUCLEOTIDE SEQUENCE</scope>
    <source>
        <strain evidence="1">NIES 2893</strain>
    </source>
</reference>
<comment type="caution">
    <text evidence="1">The sequence shown here is derived from an EMBL/GenBank/DDBJ whole genome shotgun (WGS) entry which is preliminary data.</text>
</comment>
<organism evidence="1 2">
    <name type="scientific">Pycnococcus provasolii</name>
    <dbReference type="NCBI Taxonomy" id="41880"/>
    <lineage>
        <taxon>Eukaryota</taxon>
        <taxon>Viridiplantae</taxon>
        <taxon>Chlorophyta</taxon>
        <taxon>Pseudoscourfieldiophyceae</taxon>
        <taxon>Pseudoscourfieldiales</taxon>
        <taxon>Pycnococcaceae</taxon>
        <taxon>Pycnococcus</taxon>
    </lineage>
</organism>
<evidence type="ECO:0000313" key="2">
    <source>
        <dbReference type="Proteomes" id="UP000660262"/>
    </source>
</evidence>
<keyword evidence="2" id="KW-1185">Reference proteome</keyword>
<proteinExistence type="predicted"/>
<protein>
    <submittedName>
        <fullName evidence="1">Uncharacterized protein</fullName>
    </submittedName>
</protein>
<accession>A0A830H988</accession>
<sequence>MALSSVKECLLRRGGEDEDNEDRASSSTRHDALSAALASKLEHDAIARRCSYVMLACARAVSKPLSARRLRALHALAAVLRDASEGGSALVAMLEALHALPFRLAPALLDALDAHGDAASDEEAAAVFHVVTGLVLLDQPDTAAHLGTAMASRKTHGHGDAKVALLRVLAGGAPPPGRVRLEWLRLLRAIAYVDRESVAEAGAGDTARGLLRGAHPAEAQAERRACEQLIMILDHKTPVL</sequence>
<evidence type="ECO:0000313" key="1">
    <source>
        <dbReference type="EMBL" id="GHP02181.1"/>
    </source>
</evidence>
<name>A0A830H988_9CHLO</name>
<dbReference type="AlphaFoldDB" id="A0A830H988"/>
<dbReference type="Proteomes" id="UP000660262">
    <property type="component" value="Unassembled WGS sequence"/>
</dbReference>
<gene>
    <name evidence="1" type="ORF">PPROV_000093800</name>
</gene>
<dbReference type="EMBL" id="BNJQ01000002">
    <property type="protein sequence ID" value="GHP02181.1"/>
    <property type="molecule type" value="Genomic_DNA"/>
</dbReference>